<feature type="compositionally biased region" description="Basic and acidic residues" evidence="2">
    <location>
        <begin position="250"/>
        <end position="264"/>
    </location>
</feature>
<comment type="similarity">
    <text evidence="1">Belongs to the actin family.</text>
</comment>
<dbReference type="Gene3D" id="3.90.640.10">
    <property type="entry name" value="Actin, Chain A, domain 4"/>
    <property type="match status" value="2"/>
</dbReference>
<dbReference type="SUPFAM" id="SSF53067">
    <property type="entry name" value="Actin-like ATPase domain"/>
    <property type="match status" value="2"/>
</dbReference>
<dbReference type="SMART" id="SM00268">
    <property type="entry name" value="ACTIN"/>
    <property type="match status" value="1"/>
</dbReference>
<proteinExistence type="inferred from homology"/>
<evidence type="ECO:0000313" key="3">
    <source>
        <dbReference type="EMBL" id="NDV30359.1"/>
    </source>
</evidence>
<name>A0A6B2L095_9EUKA</name>
<reference evidence="3" key="1">
    <citation type="journal article" date="2020" name="J. Eukaryot. Microbiol.">
        <title>De novo Sequencing, Assembly and Annotation of the Transcriptome for the Free-Living Testate Amoeba Arcella intermedia.</title>
        <authorList>
            <person name="Ribeiro G.M."/>
            <person name="Porfirio-Sousa A.L."/>
            <person name="Maurer-Alcala X.X."/>
            <person name="Katz L.A."/>
            <person name="Lahr D.J.G."/>
        </authorList>
    </citation>
    <scope>NUCLEOTIDE SEQUENCE</scope>
</reference>
<dbReference type="EMBL" id="GIBP01001390">
    <property type="protein sequence ID" value="NDV30359.1"/>
    <property type="molecule type" value="Transcribed_RNA"/>
</dbReference>
<evidence type="ECO:0000256" key="1">
    <source>
        <dbReference type="RuleBase" id="RU000487"/>
    </source>
</evidence>
<dbReference type="InterPro" id="IPR004000">
    <property type="entry name" value="Actin"/>
</dbReference>
<feature type="compositionally biased region" description="Polar residues" evidence="2">
    <location>
        <begin position="239"/>
        <end position="249"/>
    </location>
</feature>
<organism evidence="3">
    <name type="scientific">Arcella intermedia</name>
    <dbReference type="NCBI Taxonomy" id="1963864"/>
    <lineage>
        <taxon>Eukaryota</taxon>
        <taxon>Amoebozoa</taxon>
        <taxon>Tubulinea</taxon>
        <taxon>Elardia</taxon>
        <taxon>Arcellinida</taxon>
        <taxon>Sphaerothecina</taxon>
        <taxon>Arcellidae</taxon>
        <taxon>Arcella</taxon>
    </lineage>
</organism>
<dbReference type="PANTHER" id="PTHR11937">
    <property type="entry name" value="ACTIN"/>
    <property type="match status" value="1"/>
</dbReference>
<protein>
    <recommendedName>
        <fullName evidence="4">Actin-related protein 5</fullName>
    </recommendedName>
</protein>
<sequence>MLFRPLVGRSKGMVRDAVGNDLEFMAIHGKTPFNADVPFHFGSIESITDHIFQHLGLSGQSSIDHPLVVTEPICVPQHNRVCMTELLFECYGVPSLSYGIDALFSYWYHNRENLEYLHSASGVILRSGFKTSHVLPISNGKLCPNLWRINVGGHHSTTLLQQTLYLNYPHLINSLNYQISEQLKEKYCYFAEDYSKELKEWESVFKGISTGQSNAVLNSKISVIELPHYAQKLEIVSPPQGSEQVIRGSSSKDKKDSTREDRIMRMRQIVQKRKELQKKEKGDSSSKSSNSLEEEDLEEQERKQSKKRDREDRGDEDHLEEEIRAEPEKWLKRIQKQRLELQSRIEHKKKQSQSRLHGRQTAQSIARMKALTEVDAENELDDWNIYTQLTKDVITEGKEEEKLLKLNSLLFKYFPDRLKGSEISLKAHGNICNLIKPNLKFETEQDIEHMLLFSTVKCRVPEIVFSPYSIIGLYQMGILDTLKHSLSKMAQPDFSLFKNVFITGGNFSFPGIDKRFYRELREISPVDTPINIAVASNPALDSWRGAAHFSTSNYYKEAAFYKQEYHEYGTLYIQNKKHFAMSI</sequence>
<dbReference type="AlphaFoldDB" id="A0A6B2L095"/>
<feature type="region of interest" description="Disordered" evidence="2">
    <location>
        <begin position="235"/>
        <end position="321"/>
    </location>
</feature>
<accession>A0A6B2L095</accession>
<feature type="compositionally biased region" description="Basic and acidic residues" evidence="2">
    <location>
        <begin position="300"/>
        <end position="321"/>
    </location>
</feature>
<evidence type="ECO:0008006" key="4">
    <source>
        <dbReference type="Google" id="ProtNLM"/>
    </source>
</evidence>
<feature type="compositionally biased region" description="Basic and acidic residues" evidence="2">
    <location>
        <begin position="272"/>
        <end position="284"/>
    </location>
</feature>
<dbReference type="Gene3D" id="3.30.420.40">
    <property type="match status" value="4"/>
</dbReference>
<dbReference type="InterPro" id="IPR043129">
    <property type="entry name" value="ATPase_NBD"/>
</dbReference>
<evidence type="ECO:0000256" key="2">
    <source>
        <dbReference type="SAM" id="MobiDB-lite"/>
    </source>
</evidence>
<dbReference type="Pfam" id="PF00022">
    <property type="entry name" value="Actin"/>
    <property type="match status" value="2"/>
</dbReference>